<organism evidence="2 3">
    <name type="scientific">Protochlamydia amoebophila (strain UWE25)</name>
    <dbReference type="NCBI Taxonomy" id="264201"/>
    <lineage>
        <taxon>Bacteria</taxon>
        <taxon>Pseudomonadati</taxon>
        <taxon>Chlamydiota</taxon>
        <taxon>Chlamydiia</taxon>
        <taxon>Parachlamydiales</taxon>
        <taxon>Parachlamydiaceae</taxon>
        <taxon>Candidatus Protochlamydia</taxon>
    </lineage>
</organism>
<dbReference type="Pfam" id="PF01381">
    <property type="entry name" value="HTH_3"/>
    <property type="match status" value="1"/>
</dbReference>
<keyword evidence="3" id="KW-1185">Reference proteome</keyword>
<dbReference type="OrthoDB" id="6446140at2"/>
<dbReference type="EMBL" id="BX908798">
    <property type="protein sequence ID" value="CAF24168.1"/>
    <property type="molecule type" value="Genomic_DNA"/>
</dbReference>
<dbReference type="InterPro" id="IPR010982">
    <property type="entry name" value="Lambda_DNA-bd_dom_sf"/>
</dbReference>
<dbReference type="RefSeq" id="WP_011175993.1">
    <property type="nucleotide sequence ID" value="NC_005861.2"/>
</dbReference>
<dbReference type="SMART" id="SM00530">
    <property type="entry name" value="HTH_XRE"/>
    <property type="match status" value="1"/>
</dbReference>
<dbReference type="Gene3D" id="1.10.260.40">
    <property type="entry name" value="lambda repressor-like DNA-binding domains"/>
    <property type="match status" value="1"/>
</dbReference>
<evidence type="ECO:0000313" key="3">
    <source>
        <dbReference type="Proteomes" id="UP000000529"/>
    </source>
</evidence>
<dbReference type="Proteomes" id="UP000000529">
    <property type="component" value="Chromosome"/>
</dbReference>
<dbReference type="CDD" id="cd00093">
    <property type="entry name" value="HTH_XRE"/>
    <property type="match status" value="1"/>
</dbReference>
<feature type="domain" description="HTH cro/C1-type" evidence="1">
    <location>
        <begin position="10"/>
        <end position="66"/>
    </location>
</feature>
<dbReference type="AlphaFoldDB" id="Q6MB81"/>
<accession>Q6MB81</accession>
<reference evidence="2 3" key="1">
    <citation type="journal article" date="2004" name="Science">
        <title>Illuminating the evolutionary history of chlamydiae.</title>
        <authorList>
            <person name="Horn M."/>
            <person name="Collingro A."/>
            <person name="Schmitz-Esser S."/>
            <person name="Beier C.L."/>
            <person name="Purkhold U."/>
            <person name="Fartmann B."/>
            <person name="Brandt P."/>
            <person name="Nyakatura G.J."/>
            <person name="Droege M."/>
            <person name="Frishman D."/>
            <person name="Rattei T."/>
            <person name="Mewes H."/>
            <person name="Wagner M."/>
        </authorList>
    </citation>
    <scope>NUCLEOTIDE SEQUENCE [LARGE SCALE GENOMIC DNA]</scope>
    <source>
        <strain evidence="2 3">UWE25</strain>
    </source>
</reference>
<gene>
    <name evidence="2" type="ORF">PC_RS06945</name>
</gene>
<dbReference type="STRING" id="264201.pc1444"/>
<dbReference type="GO" id="GO:0003677">
    <property type="term" value="F:DNA binding"/>
    <property type="evidence" value="ECO:0007669"/>
    <property type="project" value="InterPro"/>
</dbReference>
<dbReference type="InterPro" id="IPR001387">
    <property type="entry name" value="Cro/C1-type_HTH"/>
</dbReference>
<name>Q6MB81_PARUW</name>
<dbReference type="eggNOG" id="COG3093">
    <property type="taxonomic scope" value="Bacteria"/>
</dbReference>
<dbReference type="KEGG" id="pcu:PC_RS06945"/>
<dbReference type="PROSITE" id="PS50943">
    <property type="entry name" value="HTH_CROC1"/>
    <property type="match status" value="1"/>
</dbReference>
<evidence type="ECO:0000313" key="2">
    <source>
        <dbReference type="EMBL" id="CAF24168.1"/>
    </source>
</evidence>
<protein>
    <recommendedName>
        <fullName evidence="1">HTH cro/C1-type domain-containing protein</fullName>
    </recommendedName>
</protein>
<dbReference type="HOGENOM" id="CLU_2480552_0_0_0"/>
<dbReference type="SUPFAM" id="SSF47413">
    <property type="entry name" value="lambda repressor-like DNA-binding domains"/>
    <property type="match status" value="1"/>
</dbReference>
<proteinExistence type="predicted"/>
<evidence type="ECO:0000259" key="1">
    <source>
        <dbReference type="PROSITE" id="PS50943"/>
    </source>
</evidence>
<sequence length="87" mass="10272">MPTLFSFVNLKEYLEEYQITYREFADKLGIHLHSLKNIVYGKRKPGLRLALQIEECIKGKVSPRDLTDYFNTIPQKKSQRKSVKKQI</sequence>